<organism evidence="15 16">
    <name type="scientific">Dicentrarchus labrax</name>
    <name type="common">European seabass</name>
    <name type="synonym">Morone labrax</name>
    <dbReference type="NCBI Taxonomy" id="13489"/>
    <lineage>
        <taxon>Eukaryota</taxon>
        <taxon>Metazoa</taxon>
        <taxon>Chordata</taxon>
        <taxon>Craniata</taxon>
        <taxon>Vertebrata</taxon>
        <taxon>Euteleostomi</taxon>
        <taxon>Actinopterygii</taxon>
        <taxon>Neopterygii</taxon>
        <taxon>Teleostei</taxon>
        <taxon>Neoteleostei</taxon>
        <taxon>Acanthomorphata</taxon>
        <taxon>Eupercaria</taxon>
        <taxon>Moronidae</taxon>
        <taxon>Dicentrarchus</taxon>
    </lineage>
</organism>
<dbReference type="Pfam" id="PF22705">
    <property type="entry name" value="C2-set_3"/>
    <property type="match status" value="1"/>
</dbReference>
<evidence type="ECO:0000256" key="7">
    <source>
        <dbReference type="ARBA" id="ARBA00023157"/>
    </source>
</evidence>
<keyword evidence="16" id="KW-1185">Reference proteome</keyword>
<evidence type="ECO:0000256" key="2">
    <source>
        <dbReference type="ARBA" id="ARBA00022475"/>
    </source>
</evidence>
<dbReference type="Gene3D" id="2.60.40.10">
    <property type="entry name" value="Immunoglobulins"/>
    <property type="match status" value="2"/>
</dbReference>
<dbReference type="GO" id="GO:0042102">
    <property type="term" value="P:positive regulation of T cell proliferation"/>
    <property type="evidence" value="ECO:0007669"/>
    <property type="project" value="TreeGrafter"/>
</dbReference>
<keyword evidence="10" id="KW-0393">Immunoglobulin domain</keyword>
<dbReference type="Proteomes" id="UP000694389">
    <property type="component" value="Unassembled WGS sequence"/>
</dbReference>
<feature type="domain" description="Ig-like" evidence="14">
    <location>
        <begin position="141"/>
        <end position="232"/>
    </location>
</feature>
<keyword evidence="2" id="KW-1003">Cell membrane</keyword>
<dbReference type="PANTHER" id="PTHR25466:SF14">
    <property type="entry name" value="BUTYROPHILIN SUBFAMILY 2 MEMBER A2-LIKE-RELATED"/>
    <property type="match status" value="1"/>
</dbReference>
<evidence type="ECO:0000256" key="9">
    <source>
        <dbReference type="ARBA" id="ARBA00023180"/>
    </source>
</evidence>
<dbReference type="InterPro" id="IPR007110">
    <property type="entry name" value="Ig-like_dom"/>
</dbReference>
<evidence type="ECO:0000256" key="3">
    <source>
        <dbReference type="ARBA" id="ARBA00022692"/>
    </source>
</evidence>
<evidence type="ECO:0000259" key="14">
    <source>
        <dbReference type="PROSITE" id="PS50835"/>
    </source>
</evidence>
<evidence type="ECO:0000256" key="12">
    <source>
        <dbReference type="SAM" id="Phobius"/>
    </source>
</evidence>
<feature type="domain" description="Ig-like" evidence="14">
    <location>
        <begin position="41"/>
        <end position="133"/>
    </location>
</feature>
<evidence type="ECO:0000256" key="1">
    <source>
        <dbReference type="ARBA" id="ARBA00004251"/>
    </source>
</evidence>
<evidence type="ECO:0000313" key="16">
    <source>
        <dbReference type="Proteomes" id="UP000694389"/>
    </source>
</evidence>
<dbReference type="GO" id="GO:0071222">
    <property type="term" value="P:cellular response to lipopolysaccharide"/>
    <property type="evidence" value="ECO:0007669"/>
    <property type="project" value="TreeGrafter"/>
</dbReference>
<keyword evidence="9" id="KW-0325">Glycoprotein</keyword>
<keyword evidence="4 13" id="KW-0732">Signal</keyword>
<dbReference type="InterPro" id="IPR013106">
    <property type="entry name" value="Ig_V-set"/>
</dbReference>
<evidence type="ECO:0000256" key="13">
    <source>
        <dbReference type="SAM" id="SignalP"/>
    </source>
</evidence>
<dbReference type="PANTHER" id="PTHR25466">
    <property type="entry name" value="T-LYMPHOCYTE ACTIVATION ANTIGEN"/>
    <property type="match status" value="1"/>
</dbReference>
<keyword evidence="3 12" id="KW-0812">Transmembrane</keyword>
<reference evidence="15" key="2">
    <citation type="submission" date="2025-09" db="UniProtKB">
        <authorList>
            <consortium name="Ensembl"/>
        </authorList>
    </citation>
    <scope>IDENTIFICATION</scope>
</reference>
<dbReference type="InterPro" id="IPR053896">
    <property type="entry name" value="BTN3A2-like_Ig-C"/>
</dbReference>
<evidence type="ECO:0000313" key="15">
    <source>
        <dbReference type="Ensembl" id="ENSDLAP00005006389.2"/>
    </source>
</evidence>
<dbReference type="SMART" id="SM00409">
    <property type="entry name" value="IG"/>
    <property type="match status" value="2"/>
</dbReference>
<feature type="chain" id="PRO_5035857697" description="Ig-like domain-containing protein" evidence="13">
    <location>
        <begin position="23"/>
        <end position="318"/>
    </location>
</feature>
<feature type="transmembrane region" description="Helical" evidence="12">
    <location>
        <begin position="252"/>
        <end position="273"/>
    </location>
</feature>
<dbReference type="SUPFAM" id="SSF48726">
    <property type="entry name" value="Immunoglobulin"/>
    <property type="match status" value="2"/>
</dbReference>
<evidence type="ECO:0000256" key="8">
    <source>
        <dbReference type="ARBA" id="ARBA00023170"/>
    </source>
</evidence>
<dbReference type="AlphaFoldDB" id="A0A8C4DNI2"/>
<dbReference type="RefSeq" id="XP_051240199.1">
    <property type="nucleotide sequence ID" value="XM_051384239.1"/>
</dbReference>
<dbReference type="GO" id="GO:0007166">
    <property type="term" value="P:cell surface receptor signaling pathway"/>
    <property type="evidence" value="ECO:0007669"/>
    <property type="project" value="TreeGrafter"/>
</dbReference>
<keyword evidence="8" id="KW-0675">Receptor</keyword>
<dbReference type="OMA" id="MITIDEM"/>
<evidence type="ECO:0000256" key="5">
    <source>
        <dbReference type="ARBA" id="ARBA00022989"/>
    </source>
</evidence>
<dbReference type="GeneTree" id="ENSGT00540000073890"/>
<feature type="region of interest" description="Disordered" evidence="11">
    <location>
        <begin position="282"/>
        <end position="318"/>
    </location>
</feature>
<feature type="signal peptide" evidence="13">
    <location>
        <begin position="1"/>
        <end position="22"/>
    </location>
</feature>
<dbReference type="GO" id="GO:0006955">
    <property type="term" value="P:immune response"/>
    <property type="evidence" value="ECO:0007669"/>
    <property type="project" value="TreeGrafter"/>
</dbReference>
<proteinExistence type="predicted"/>
<name>A0A8C4DNI2_DICLA</name>
<accession>A0A8C4DNI2</accession>
<sequence length="318" mass="35265">MNMASIGFICIFSLIFISAGTATTNAFIKVQCKTENVGRYGQQSLLECVVDTTQEDVTIRVVTWKKDNKTLLVFNKEEITKQQPGYMFAEPSWNKKNMNISLLIDNTGLKDEGDYVCAVMTDSGTDDNKTRLKVRAKYKKPTINSVPETVTENADSTLVCISSGGYPEGRLSWFDEHNVEWVKSAQMEAKKTESGLFELSSKLPLLRGSTFSKYTCVVYNASGDKEDEVTFEIPPKKEELGGEKGINSASKIVAPLVVIGSLIAGLLLVVIVYRRRSQQARRHSTAPLMSDHQAVPYIPGDEADDHQQMDLESQNSLA</sequence>
<evidence type="ECO:0000256" key="6">
    <source>
        <dbReference type="ARBA" id="ARBA00023136"/>
    </source>
</evidence>
<evidence type="ECO:0000256" key="11">
    <source>
        <dbReference type="SAM" id="MobiDB-lite"/>
    </source>
</evidence>
<protein>
    <recommendedName>
        <fullName evidence="14">Ig-like domain-containing protein</fullName>
    </recommendedName>
</protein>
<dbReference type="Pfam" id="PF07686">
    <property type="entry name" value="V-set"/>
    <property type="match status" value="1"/>
</dbReference>
<dbReference type="GeneID" id="127354354"/>
<dbReference type="OrthoDB" id="9942764at2759"/>
<dbReference type="PROSITE" id="PS50835">
    <property type="entry name" value="IG_LIKE"/>
    <property type="match status" value="2"/>
</dbReference>
<dbReference type="GO" id="GO:0031295">
    <property type="term" value="P:T cell costimulation"/>
    <property type="evidence" value="ECO:0007669"/>
    <property type="project" value="TreeGrafter"/>
</dbReference>
<dbReference type="Ensembl" id="ENSDLAT00005006887.2">
    <property type="protein sequence ID" value="ENSDLAP00005006389.2"/>
    <property type="gene ID" value="ENSDLAG00005003259.2"/>
</dbReference>
<gene>
    <name evidence="15" type="primary">zgc:174863</name>
</gene>
<reference evidence="15" key="1">
    <citation type="submission" date="2025-08" db="UniProtKB">
        <authorList>
            <consortium name="Ensembl"/>
        </authorList>
    </citation>
    <scope>IDENTIFICATION</scope>
</reference>
<keyword evidence="6 12" id="KW-0472">Membrane</keyword>
<dbReference type="GO" id="GO:0009897">
    <property type="term" value="C:external side of plasma membrane"/>
    <property type="evidence" value="ECO:0007669"/>
    <property type="project" value="TreeGrafter"/>
</dbReference>
<keyword evidence="5 12" id="KW-1133">Transmembrane helix</keyword>
<keyword evidence="7" id="KW-1015">Disulfide bond</keyword>
<evidence type="ECO:0000256" key="10">
    <source>
        <dbReference type="ARBA" id="ARBA00023319"/>
    </source>
</evidence>
<dbReference type="InterPro" id="IPR013783">
    <property type="entry name" value="Ig-like_fold"/>
</dbReference>
<dbReference type="InterPro" id="IPR003599">
    <property type="entry name" value="Ig_sub"/>
</dbReference>
<dbReference type="InterPro" id="IPR036179">
    <property type="entry name" value="Ig-like_dom_sf"/>
</dbReference>
<evidence type="ECO:0000256" key="4">
    <source>
        <dbReference type="ARBA" id="ARBA00022729"/>
    </source>
</evidence>
<dbReference type="GO" id="GO:0042130">
    <property type="term" value="P:negative regulation of T cell proliferation"/>
    <property type="evidence" value="ECO:0007669"/>
    <property type="project" value="TreeGrafter"/>
</dbReference>
<dbReference type="InterPro" id="IPR051713">
    <property type="entry name" value="T-cell_Activation_Regulation"/>
</dbReference>
<comment type="subcellular location">
    <subcellularLocation>
        <location evidence="1">Cell membrane</location>
        <topology evidence="1">Single-pass type I membrane protein</topology>
    </subcellularLocation>
</comment>